<dbReference type="RefSeq" id="WP_408105628.1">
    <property type="nucleotide sequence ID" value="NZ_JBFNFH010000025.1"/>
</dbReference>
<proteinExistence type="inferred from homology"/>
<dbReference type="InterPro" id="IPR029057">
    <property type="entry name" value="PRTase-like"/>
</dbReference>
<dbReference type="EMBL" id="JBFNFH010000025">
    <property type="protein sequence ID" value="MFM1525621.1"/>
    <property type="molecule type" value="Genomic_DNA"/>
</dbReference>
<sequence>MFDFLFFSKEYCYLCKQNKTDSYICDECTEKLEFIEGKRNIEYSECLYPLFYNNYIKSIIKNFKYSSDTYLVKPLCEILYKFYKKEKLEFDYVSYVPMYSIDEFDRGYNQSKLLAEEFSKVANIKFIDVLEKQHTTKHQNKLDRKDRFTNLLNSFKIKDGLDLVNKKLLIIDDVVTTGSTFSAITKEILNNYDVNLTFMAIASSKIENEEN</sequence>
<dbReference type="InterPro" id="IPR000836">
    <property type="entry name" value="PRTase_dom"/>
</dbReference>
<evidence type="ECO:0000256" key="1">
    <source>
        <dbReference type="ARBA" id="ARBA00008007"/>
    </source>
</evidence>
<evidence type="ECO:0008006" key="4">
    <source>
        <dbReference type="Google" id="ProtNLM"/>
    </source>
</evidence>
<dbReference type="Gene3D" id="3.40.50.2020">
    <property type="match status" value="1"/>
</dbReference>
<dbReference type="CDD" id="cd06223">
    <property type="entry name" value="PRTases_typeI"/>
    <property type="match status" value="1"/>
</dbReference>
<dbReference type="InterPro" id="IPR051910">
    <property type="entry name" value="ComF/GntX_DNA_util-trans"/>
</dbReference>
<protein>
    <recommendedName>
        <fullName evidence="4">ComF family protein</fullName>
    </recommendedName>
</protein>
<gene>
    <name evidence="2" type="ORF">ABGF40_08115</name>
</gene>
<dbReference type="PANTHER" id="PTHR47505">
    <property type="entry name" value="DNA UTILIZATION PROTEIN YHGH"/>
    <property type="match status" value="1"/>
</dbReference>
<comment type="similarity">
    <text evidence="1">Belongs to the ComF/GntX family.</text>
</comment>
<dbReference type="SUPFAM" id="SSF53271">
    <property type="entry name" value="PRTase-like"/>
    <property type="match status" value="1"/>
</dbReference>
<keyword evidence="3" id="KW-1185">Reference proteome</keyword>
<evidence type="ECO:0000313" key="2">
    <source>
        <dbReference type="EMBL" id="MFM1525621.1"/>
    </source>
</evidence>
<reference evidence="2 3" key="1">
    <citation type="journal article" date="2024" name="Front. Microbiol.">
        <title>Pangenomic and biochemical analyses of Helcococcus ovis reveal widespread tetracycline resistance and a novel bacterial species, Helcococcus bovis.</title>
        <authorList>
            <person name="Cunha F."/>
            <person name="Zhai Y."/>
            <person name="Casaro S."/>
            <person name="Jones K.L."/>
            <person name="Hernandez M."/>
            <person name="Bisinotto R.S."/>
            <person name="Kariyawasam S."/>
            <person name="Brown M.B."/>
            <person name="Phillips A."/>
            <person name="Jeong K.C."/>
            <person name="Galvao K.N."/>
        </authorList>
    </citation>
    <scope>NUCLEOTIDE SEQUENCE [LARGE SCALE GENOMIC DNA]</scope>
    <source>
        <strain evidence="2 3">KG197</strain>
    </source>
</reference>
<accession>A0ABW9F863</accession>
<dbReference type="PANTHER" id="PTHR47505:SF1">
    <property type="entry name" value="DNA UTILIZATION PROTEIN YHGH"/>
    <property type="match status" value="1"/>
</dbReference>
<comment type="caution">
    <text evidence="2">The sequence shown here is derived from an EMBL/GenBank/DDBJ whole genome shotgun (WGS) entry which is preliminary data.</text>
</comment>
<dbReference type="Proteomes" id="UP001629536">
    <property type="component" value="Unassembled WGS sequence"/>
</dbReference>
<name>A0ABW9F863_9FIRM</name>
<organism evidence="2 3">
    <name type="scientific">Helcococcus bovis</name>
    <dbReference type="NCBI Taxonomy" id="3153252"/>
    <lineage>
        <taxon>Bacteria</taxon>
        <taxon>Bacillati</taxon>
        <taxon>Bacillota</taxon>
        <taxon>Tissierellia</taxon>
        <taxon>Tissierellales</taxon>
        <taxon>Peptoniphilaceae</taxon>
        <taxon>Helcococcus</taxon>
    </lineage>
</organism>
<evidence type="ECO:0000313" key="3">
    <source>
        <dbReference type="Proteomes" id="UP001629536"/>
    </source>
</evidence>